<organism evidence="2 3">
    <name type="scientific">Penicillium ucsense</name>
    <dbReference type="NCBI Taxonomy" id="2839758"/>
    <lineage>
        <taxon>Eukaryota</taxon>
        <taxon>Fungi</taxon>
        <taxon>Dikarya</taxon>
        <taxon>Ascomycota</taxon>
        <taxon>Pezizomycotina</taxon>
        <taxon>Eurotiomycetes</taxon>
        <taxon>Eurotiomycetidae</taxon>
        <taxon>Eurotiales</taxon>
        <taxon>Aspergillaceae</taxon>
        <taxon>Penicillium</taxon>
    </lineage>
</organism>
<gene>
    <name evidence="2" type="ORF">PECM_002732</name>
</gene>
<keyword evidence="3" id="KW-1185">Reference proteome</keyword>
<feature type="compositionally biased region" description="Basic and acidic residues" evidence="1">
    <location>
        <begin position="143"/>
        <end position="154"/>
    </location>
</feature>
<dbReference type="OrthoDB" id="3363286at2759"/>
<reference evidence="2" key="1">
    <citation type="journal article" date="2020" name="Front. Microbiol.">
        <title>Gene regulatory networks of Penicillium echinulatum 2HH and Penicillium oxalicum 114-2 inferred by a computational biology approach.</title>
        <authorList>
            <person name="Lenz A.R."/>
            <person name="Galan-Vasquez E."/>
            <person name="Balbinot E."/>
            <person name="De Abreu F.P."/>
            <person name="De Oliveira N.S."/>
            <person name="Da Rosa L.O."/>
            <person name="De Avila E Silva S."/>
            <person name="Camassola M."/>
            <person name="Dillon A.J.P."/>
            <person name="Perez-Rueda E."/>
        </authorList>
    </citation>
    <scope>NUCLEOTIDE SEQUENCE</scope>
    <source>
        <strain evidence="2">S1M29</strain>
    </source>
</reference>
<feature type="compositionally biased region" description="Polar residues" evidence="1">
    <location>
        <begin position="156"/>
        <end position="165"/>
    </location>
</feature>
<protein>
    <submittedName>
        <fullName evidence="2">Uncharacterized protein</fullName>
    </submittedName>
</protein>
<evidence type="ECO:0000313" key="2">
    <source>
        <dbReference type="EMBL" id="KAF7712485.1"/>
    </source>
</evidence>
<evidence type="ECO:0000313" key="3">
    <source>
        <dbReference type="Proteomes" id="UP000631181"/>
    </source>
</evidence>
<comment type="caution">
    <text evidence="2">The sequence shown here is derived from an EMBL/GenBank/DDBJ whole genome shotgun (WGS) entry which is preliminary data.</text>
</comment>
<sequence>MGLNKPNQLSITRRLRHQSQWQRFPLANKWTVDFSSKRTLADQASPDDLPASKRLPQSPLITHPQPGPVKIRKNRPTRNDTSELEKNPWAVALASPVRMCSVTGARIPRDLLGEWGLVRKPDTENHYLLPVGLMKDALKTRSKAEANGPKEVRVDPNSTDEATQESTIVDAVRQEKPGQQLLLRMINSQPLLQALSKPLSRNSGKRPAIAKILPFRWKHPLGPITSRVEKQLLWRPDMADYVLQQRQQAVVNSLEKVQGRHPRLDPPEAAWKILDVHEPSVTAISEALGRLGPLERMASGVILLLSPLGGSAPTAETLYSPTTQSEVPLFDLPALLTPSDLAKLRATELGHFLGDAVFFRPDNRVGVEAVLALWNLQRYAAGVNS</sequence>
<dbReference type="AlphaFoldDB" id="A0A8J8WGA7"/>
<dbReference type="EMBL" id="WIWV01000173">
    <property type="protein sequence ID" value="KAF7712485.1"/>
    <property type="molecule type" value="Genomic_DNA"/>
</dbReference>
<feature type="region of interest" description="Disordered" evidence="1">
    <location>
        <begin position="143"/>
        <end position="165"/>
    </location>
</feature>
<name>A0A8J8WGA7_9EURO</name>
<proteinExistence type="predicted"/>
<evidence type="ECO:0000256" key="1">
    <source>
        <dbReference type="SAM" id="MobiDB-lite"/>
    </source>
</evidence>
<accession>A0A8J8WGA7</accession>
<feature type="region of interest" description="Disordered" evidence="1">
    <location>
        <begin position="42"/>
        <end position="83"/>
    </location>
</feature>
<dbReference type="Proteomes" id="UP000631181">
    <property type="component" value="Unassembled WGS sequence"/>
</dbReference>